<keyword evidence="6 7" id="KW-0472">Membrane</keyword>
<keyword evidence="10" id="KW-1185">Reference proteome</keyword>
<feature type="domain" description="VTT" evidence="8">
    <location>
        <begin position="48"/>
        <end position="174"/>
    </location>
</feature>
<evidence type="ECO:0000256" key="1">
    <source>
        <dbReference type="ARBA" id="ARBA00004651"/>
    </source>
</evidence>
<protein>
    <submittedName>
        <fullName evidence="9">DedA family protein</fullName>
    </submittedName>
</protein>
<keyword evidence="5 7" id="KW-1133">Transmembrane helix</keyword>
<dbReference type="InterPro" id="IPR032816">
    <property type="entry name" value="VTT_dom"/>
</dbReference>
<evidence type="ECO:0000313" key="10">
    <source>
        <dbReference type="Proteomes" id="UP000295244"/>
    </source>
</evidence>
<evidence type="ECO:0000259" key="8">
    <source>
        <dbReference type="Pfam" id="PF09335"/>
    </source>
</evidence>
<dbReference type="Proteomes" id="UP000295244">
    <property type="component" value="Unassembled WGS sequence"/>
</dbReference>
<evidence type="ECO:0000256" key="5">
    <source>
        <dbReference type="ARBA" id="ARBA00022989"/>
    </source>
</evidence>
<dbReference type="GO" id="GO:0005886">
    <property type="term" value="C:plasma membrane"/>
    <property type="evidence" value="ECO:0007669"/>
    <property type="project" value="UniProtKB-SubCell"/>
</dbReference>
<feature type="transmembrane region" description="Helical" evidence="7">
    <location>
        <begin position="27"/>
        <end position="44"/>
    </location>
</feature>
<evidence type="ECO:0000256" key="6">
    <source>
        <dbReference type="ARBA" id="ARBA00023136"/>
    </source>
</evidence>
<dbReference type="PANTHER" id="PTHR42709">
    <property type="entry name" value="ALKALINE PHOSPHATASE LIKE PROTEIN"/>
    <property type="match status" value="1"/>
</dbReference>
<feature type="transmembrane region" description="Helical" evidence="7">
    <location>
        <begin position="154"/>
        <end position="177"/>
    </location>
</feature>
<dbReference type="OrthoDB" id="9813426at2"/>
<evidence type="ECO:0000256" key="4">
    <source>
        <dbReference type="ARBA" id="ARBA00022692"/>
    </source>
</evidence>
<proteinExistence type="inferred from homology"/>
<dbReference type="EMBL" id="SKBU01000011">
    <property type="protein sequence ID" value="TCJ18436.1"/>
    <property type="molecule type" value="Genomic_DNA"/>
</dbReference>
<evidence type="ECO:0000313" key="9">
    <source>
        <dbReference type="EMBL" id="TCJ18436.1"/>
    </source>
</evidence>
<dbReference type="PANTHER" id="PTHR42709:SF6">
    <property type="entry name" value="UNDECAPRENYL PHOSPHATE TRANSPORTER A"/>
    <property type="match status" value="1"/>
</dbReference>
<dbReference type="Pfam" id="PF09335">
    <property type="entry name" value="VTT_dom"/>
    <property type="match status" value="1"/>
</dbReference>
<keyword evidence="4 7" id="KW-0812">Transmembrane</keyword>
<reference evidence="9 10" key="1">
    <citation type="submission" date="2019-03" db="EMBL/GenBank/DDBJ databases">
        <title>Whole genome sequence of a novel Rubrobacter taiwanensis strain, isolated from Yellowstone National Park.</title>
        <authorList>
            <person name="Freed S."/>
            <person name="Ramaley R.F."/>
            <person name="Kyndt J.A."/>
        </authorList>
    </citation>
    <scope>NUCLEOTIDE SEQUENCE [LARGE SCALE GENOMIC DNA]</scope>
    <source>
        <strain evidence="9 10">Yellowstone</strain>
    </source>
</reference>
<comment type="similarity">
    <text evidence="2">Belongs to the DedA family.</text>
</comment>
<comment type="caution">
    <text evidence="9">The sequence shown here is derived from an EMBL/GenBank/DDBJ whole genome shotgun (WGS) entry which is preliminary data.</text>
</comment>
<evidence type="ECO:0000256" key="3">
    <source>
        <dbReference type="ARBA" id="ARBA00022475"/>
    </source>
</evidence>
<accession>A0A4R1BM65</accession>
<evidence type="ECO:0000256" key="2">
    <source>
        <dbReference type="ARBA" id="ARBA00010792"/>
    </source>
</evidence>
<comment type="subcellular location">
    <subcellularLocation>
        <location evidence="1">Cell membrane</location>
        <topology evidence="1">Multi-pass membrane protein</topology>
    </subcellularLocation>
</comment>
<keyword evidence="3" id="KW-1003">Cell membrane</keyword>
<feature type="transmembrane region" description="Helical" evidence="7">
    <location>
        <begin position="189"/>
        <end position="208"/>
    </location>
</feature>
<dbReference type="AlphaFoldDB" id="A0A4R1BM65"/>
<gene>
    <name evidence="9" type="ORF">E0L93_05440</name>
</gene>
<name>A0A4R1BM65_9ACTN</name>
<evidence type="ECO:0000256" key="7">
    <source>
        <dbReference type="SAM" id="Phobius"/>
    </source>
</evidence>
<organism evidence="9 10">
    <name type="scientific">Rubrobacter taiwanensis</name>
    <dbReference type="NCBI Taxonomy" id="185139"/>
    <lineage>
        <taxon>Bacteria</taxon>
        <taxon>Bacillati</taxon>
        <taxon>Actinomycetota</taxon>
        <taxon>Rubrobacteria</taxon>
        <taxon>Rubrobacterales</taxon>
        <taxon>Rubrobacteraceae</taxon>
        <taxon>Rubrobacter</taxon>
    </lineage>
</organism>
<feature type="transmembrane region" description="Helical" evidence="7">
    <location>
        <begin position="64"/>
        <end position="86"/>
    </location>
</feature>
<sequence>MTPTALPSLPDSPQELLRFLTELMLNYKYLIVFLGAALDFFLPNSGDLAMLSGGLFSHTPHVDLGLVILAGALGAIVSDNTMYWTGRLGGRRFVLRMLHKRLPRRWRAPARFKWIERRVRTHGGKMILTGRLIPGFRGSLPLCAGVMRISYRRFLAFDLLAISIWATLLSTIGYLFGQYWDTILTVLRSAGPAVLALALLLALGYAAVRRRRNRRQVK</sequence>
<dbReference type="RefSeq" id="WP_132689578.1">
    <property type="nucleotide sequence ID" value="NZ_SKBU01000011.1"/>
</dbReference>
<dbReference type="InterPro" id="IPR051311">
    <property type="entry name" value="DedA_domain"/>
</dbReference>